<reference evidence="4 5" key="1">
    <citation type="submission" date="2017-05" db="EMBL/GenBank/DDBJ databases">
        <authorList>
            <person name="Song R."/>
            <person name="Chenine A.L."/>
            <person name="Ruprecht R.M."/>
        </authorList>
    </citation>
    <scope>NUCLEOTIDE SEQUENCE [LARGE SCALE GENOMIC DNA]</scope>
    <source>
        <strain evidence="4 5">CECT 8898</strain>
    </source>
</reference>
<dbReference type="InterPro" id="IPR000182">
    <property type="entry name" value="GNAT_dom"/>
</dbReference>
<dbReference type="AlphaFoldDB" id="A0A238L318"/>
<proteinExistence type="predicted"/>
<dbReference type="PANTHER" id="PTHR43072">
    <property type="entry name" value="N-ACETYLTRANSFERASE"/>
    <property type="match status" value="1"/>
</dbReference>
<feature type="domain" description="N-acetyltransferase" evidence="3">
    <location>
        <begin position="5"/>
        <end position="163"/>
    </location>
</feature>
<protein>
    <submittedName>
        <fullName evidence="4">N-acyltransferase YncA</fullName>
        <ecNumber evidence="4">2.3.1.-</ecNumber>
    </submittedName>
</protein>
<evidence type="ECO:0000259" key="3">
    <source>
        <dbReference type="PROSITE" id="PS51186"/>
    </source>
</evidence>
<evidence type="ECO:0000313" key="4">
    <source>
        <dbReference type="EMBL" id="SMX49474.1"/>
    </source>
</evidence>
<organism evidence="4 5">
    <name type="scientific">Maliponia aquimaris</name>
    <dbReference type="NCBI Taxonomy" id="1673631"/>
    <lineage>
        <taxon>Bacteria</taxon>
        <taxon>Pseudomonadati</taxon>
        <taxon>Pseudomonadota</taxon>
        <taxon>Alphaproteobacteria</taxon>
        <taxon>Rhodobacterales</taxon>
        <taxon>Paracoccaceae</taxon>
        <taxon>Maliponia</taxon>
    </lineage>
</organism>
<dbReference type="RefSeq" id="WP_094023057.1">
    <property type="nucleotide sequence ID" value="NZ_FXYF01000016.1"/>
</dbReference>
<dbReference type="EC" id="2.3.1.-" evidence="4"/>
<keyword evidence="2 4" id="KW-0012">Acyltransferase</keyword>
<accession>A0A238L318</accession>
<evidence type="ECO:0000256" key="1">
    <source>
        <dbReference type="ARBA" id="ARBA00022679"/>
    </source>
</evidence>
<dbReference type="Pfam" id="PF00583">
    <property type="entry name" value="Acetyltransf_1"/>
    <property type="match status" value="1"/>
</dbReference>
<dbReference type="CDD" id="cd04301">
    <property type="entry name" value="NAT_SF"/>
    <property type="match status" value="1"/>
</dbReference>
<dbReference type="GO" id="GO:0016747">
    <property type="term" value="F:acyltransferase activity, transferring groups other than amino-acyl groups"/>
    <property type="evidence" value="ECO:0007669"/>
    <property type="project" value="InterPro"/>
</dbReference>
<evidence type="ECO:0000313" key="5">
    <source>
        <dbReference type="Proteomes" id="UP000207598"/>
    </source>
</evidence>
<gene>
    <name evidence="4" type="primary">yncA</name>
    <name evidence="4" type="ORF">MAA8898_04307</name>
</gene>
<dbReference type="PANTHER" id="PTHR43072:SF23">
    <property type="entry name" value="UPF0039 PROTEIN C11D3.02C"/>
    <property type="match status" value="1"/>
</dbReference>
<dbReference type="InterPro" id="IPR016181">
    <property type="entry name" value="Acyl_CoA_acyltransferase"/>
</dbReference>
<keyword evidence="5" id="KW-1185">Reference proteome</keyword>
<dbReference type="EMBL" id="FXYF01000016">
    <property type="protein sequence ID" value="SMX49474.1"/>
    <property type="molecule type" value="Genomic_DNA"/>
</dbReference>
<dbReference type="Gene3D" id="3.40.630.30">
    <property type="match status" value="1"/>
</dbReference>
<keyword evidence="1 4" id="KW-0808">Transferase</keyword>
<evidence type="ECO:0000256" key="2">
    <source>
        <dbReference type="ARBA" id="ARBA00023315"/>
    </source>
</evidence>
<name>A0A238L318_9RHOB</name>
<dbReference type="PROSITE" id="PS51186">
    <property type="entry name" value="GNAT"/>
    <property type="match status" value="1"/>
</dbReference>
<dbReference type="OrthoDB" id="5459937at2"/>
<dbReference type="Proteomes" id="UP000207598">
    <property type="component" value="Unassembled WGS sequence"/>
</dbReference>
<dbReference type="SUPFAM" id="SSF55729">
    <property type="entry name" value="Acyl-CoA N-acyltransferases (Nat)"/>
    <property type="match status" value="1"/>
</dbReference>
<sequence>MSQGLSVRPAEPRDAARICAIWNAVIETTAVTFTTELKTEAGITADIVARGAAFLVAETGGAVIGFATCFPFRSGPGYRHTLEHTIQLAPDARGKGAGRALMAALEQVARERGAHSLWAAVSGENPGGRAFHARLGYVEVARLPEVGHKFGRWMDLVLMQKFL</sequence>